<proteinExistence type="predicted"/>
<dbReference type="EMBL" id="KV875475">
    <property type="protein sequence ID" value="RZR70929.1"/>
    <property type="molecule type" value="Genomic_DNA"/>
</dbReference>
<evidence type="ECO:0000256" key="1">
    <source>
        <dbReference type="SAM" id="MobiDB-lite"/>
    </source>
</evidence>
<feature type="region of interest" description="Disordered" evidence="1">
    <location>
        <begin position="1"/>
        <end position="38"/>
    </location>
</feature>
<name>A0A445M9L5_ENSVE</name>
<accession>A0A445M9L5</accession>
<organism evidence="2">
    <name type="scientific">Ensete ventricosum</name>
    <name type="common">Abyssinian banana</name>
    <name type="synonym">Musa ensete</name>
    <dbReference type="NCBI Taxonomy" id="4639"/>
    <lineage>
        <taxon>Eukaryota</taxon>
        <taxon>Viridiplantae</taxon>
        <taxon>Streptophyta</taxon>
        <taxon>Embryophyta</taxon>
        <taxon>Tracheophyta</taxon>
        <taxon>Spermatophyta</taxon>
        <taxon>Magnoliopsida</taxon>
        <taxon>Liliopsida</taxon>
        <taxon>Zingiberales</taxon>
        <taxon>Musaceae</taxon>
        <taxon>Ensete</taxon>
    </lineage>
</organism>
<gene>
    <name evidence="2" type="ORF">BHM03_00002338</name>
</gene>
<feature type="compositionally biased region" description="Basic and acidic residues" evidence="1">
    <location>
        <begin position="1"/>
        <end position="14"/>
    </location>
</feature>
<sequence>MSHKNLREPHDSRVEATCNQQHEQSPELPATLNRPAKNARSMMRLRLDQSTMYMYKSGTPRGLSLSLSLSLSVACSLPLALLQSKREAPTPKEETPDFTLQNNSNLIVGGTAPGTHHPGEGLVLQEQSNEVRRTCIKVTTWGSDHPPLGDATKRSEPAPSASACSFLHLDTLSSNSTGSLREQLCLVNQRIDDVLRTLRTKDERAEVPSAALPSSRKFKMDLFHHTFASRCWRRMTATPIQQNMWLHSMHR</sequence>
<reference evidence="2" key="1">
    <citation type="journal article" date="2018" name="Data Brief">
        <title>Genome sequence data from 17 accessions of Ensete ventricosum, a staple food crop for millions in Ethiopia.</title>
        <authorList>
            <person name="Yemataw Z."/>
            <person name="Muzemil S."/>
            <person name="Ambachew D."/>
            <person name="Tripathi L."/>
            <person name="Tesfaye K."/>
            <person name="Chala A."/>
            <person name="Farbos A."/>
            <person name="O'Neill P."/>
            <person name="Moore K."/>
            <person name="Grant M."/>
            <person name="Studholme D.J."/>
        </authorList>
    </citation>
    <scope>NUCLEOTIDE SEQUENCE [LARGE SCALE GENOMIC DNA]</scope>
    <source>
        <tissue evidence="2">Leaf</tissue>
    </source>
</reference>
<evidence type="ECO:0000313" key="2">
    <source>
        <dbReference type="EMBL" id="RZR70929.1"/>
    </source>
</evidence>
<protein>
    <submittedName>
        <fullName evidence="2">Uncharacterized protein</fullName>
    </submittedName>
</protein>
<dbReference type="Proteomes" id="UP000290560">
    <property type="component" value="Unassembled WGS sequence"/>
</dbReference>
<dbReference type="AlphaFoldDB" id="A0A445M9L5"/>